<dbReference type="OrthoDB" id="1061929at2"/>
<dbReference type="Proteomes" id="UP000016584">
    <property type="component" value="Unassembled WGS sequence"/>
</dbReference>
<sequence length="519" mass="57530">MKILHIILFVLGVLFIGGCEKNTNNFDYQQAEVITVEGLEPSYTLMSGYDVLNIDISANSTIPAADFDYTWGVYETNVQGYAPKLDTIGKGSKLVYPIKLPAKGWMLVLMAKNKTTGVTQYLRSNLNIVTMFTRGWYVAKSEGDSTDLDLHLTPDNISTTTLEENVLSLSNGKKLAGRAKQLIFTTNYKTTVTGVLANTRTLFVQSEKSSRPLNINTLKSLHTDESLFIGTPPPGSVGAAFNGSSANYLIKGGKLFSIYAMSSNNGTFGSAKMIDEYDSPYNLSDYFAVNTSNDPILWDNISGSFITMSMGYGTSMAKYIDAQTNNDIKANNNNNKNLLYMGFKSAIYNASAYRYALEGYALLQDKVNQSLKTLVKLVADQSILTITPTDISSTSLLHNATMYTLNKEDESILYFVTANQVYSHNLDNHTEDLQFSTPNDEEVTFIRHLKYSENSNPVYSHNYIAIGSKKGNEYRIRFFKKSSGNLESQPVFTLEGKGTANDVLYISPSVSEYTYANSY</sequence>
<evidence type="ECO:0008006" key="3">
    <source>
        <dbReference type="Google" id="ProtNLM"/>
    </source>
</evidence>
<keyword evidence="2" id="KW-1185">Reference proteome</keyword>
<protein>
    <recommendedName>
        <fullName evidence="3">PKD-like family protein</fullName>
    </recommendedName>
</protein>
<dbReference type="PROSITE" id="PS51257">
    <property type="entry name" value="PROKAR_LIPOPROTEIN"/>
    <property type="match status" value="1"/>
</dbReference>
<dbReference type="EMBL" id="ATDL01000010">
    <property type="protein sequence ID" value="ERJ60121.1"/>
    <property type="molecule type" value="Genomic_DNA"/>
</dbReference>
<reference evidence="1 2" key="1">
    <citation type="journal article" date="2013" name="Genome Announc.">
        <title>The Draft Genome Sequence of Sphingomonas paucimobilis Strain HER1398 (Proteobacteria), Host to the Giant PAU Phage, Indicates That It Is a Member of the Genus Sphingobacterium (Bacteroidetes).</title>
        <authorList>
            <person name="White R.A.III."/>
            <person name="Suttle C.A."/>
        </authorList>
    </citation>
    <scope>NUCLEOTIDE SEQUENCE [LARGE SCALE GENOMIC DNA]</scope>
    <source>
        <strain evidence="1 2">HER1398</strain>
    </source>
</reference>
<dbReference type="eggNOG" id="COG0526">
    <property type="taxonomic scope" value="Bacteria"/>
</dbReference>
<dbReference type="PATRIC" id="fig|1346330.5.peg.1440"/>
<dbReference type="InterPro" id="IPR032183">
    <property type="entry name" value="PKD-like"/>
</dbReference>
<dbReference type="AlphaFoldDB" id="U2HEE1"/>
<comment type="caution">
    <text evidence="1">The sequence shown here is derived from an EMBL/GenBank/DDBJ whole genome shotgun (WGS) entry which is preliminary data.</text>
</comment>
<accession>U2HEE1</accession>
<name>U2HEE1_9SPHI</name>
<organism evidence="1 2">
    <name type="scientific">Sphingobacterium paucimobilis HER1398</name>
    <dbReference type="NCBI Taxonomy" id="1346330"/>
    <lineage>
        <taxon>Bacteria</taxon>
        <taxon>Pseudomonadati</taxon>
        <taxon>Bacteroidota</taxon>
        <taxon>Sphingobacteriia</taxon>
        <taxon>Sphingobacteriales</taxon>
        <taxon>Sphingobacteriaceae</taxon>
        <taxon>Sphingobacterium</taxon>
    </lineage>
</organism>
<dbReference type="RefSeq" id="WP_021069621.1">
    <property type="nucleotide sequence ID" value="NZ_ATDL01000010.1"/>
</dbReference>
<proteinExistence type="predicted"/>
<gene>
    <name evidence="1" type="ORF">M472_15255</name>
</gene>
<dbReference type="Pfam" id="PF16407">
    <property type="entry name" value="PKD_2"/>
    <property type="match status" value="1"/>
</dbReference>
<dbReference type="STRING" id="1346330.M472_15255"/>
<evidence type="ECO:0000313" key="1">
    <source>
        <dbReference type="EMBL" id="ERJ60121.1"/>
    </source>
</evidence>
<evidence type="ECO:0000313" key="2">
    <source>
        <dbReference type="Proteomes" id="UP000016584"/>
    </source>
</evidence>